<dbReference type="RefSeq" id="WP_007617384.1">
    <property type="nucleotide sequence ID" value="NZ_BAEO01000013.1"/>
</dbReference>
<keyword evidence="6" id="KW-1185">Reference proteome</keyword>
<dbReference type="AlphaFoldDB" id="K6YMZ0"/>
<organism evidence="5 6">
    <name type="scientific">Paraglaciecola arctica BSs20135</name>
    <dbReference type="NCBI Taxonomy" id="493475"/>
    <lineage>
        <taxon>Bacteria</taxon>
        <taxon>Pseudomonadati</taxon>
        <taxon>Pseudomonadota</taxon>
        <taxon>Gammaproteobacteria</taxon>
        <taxon>Alteromonadales</taxon>
        <taxon>Alteromonadaceae</taxon>
        <taxon>Paraglaciecola</taxon>
    </lineage>
</organism>
<keyword evidence="3 4" id="KW-0472">Membrane</keyword>
<evidence type="ECO:0000256" key="1">
    <source>
        <dbReference type="ARBA" id="ARBA00022475"/>
    </source>
</evidence>
<keyword evidence="1 4" id="KW-1003">Cell membrane</keyword>
<evidence type="ECO:0000313" key="5">
    <source>
        <dbReference type="EMBL" id="GAC18008.1"/>
    </source>
</evidence>
<comment type="similarity">
    <text evidence="4">Belongs to the HflD family.</text>
</comment>
<dbReference type="InterPro" id="IPR007451">
    <property type="entry name" value="HflD"/>
</dbReference>
<dbReference type="Pfam" id="PF04356">
    <property type="entry name" value="DUF489"/>
    <property type="match status" value="1"/>
</dbReference>
<proteinExistence type="inferred from homology"/>
<dbReference type="STRING" id="493475.GARC_1027"/>
<dbReference type="Gene3D" id="1.10.3890.10">
    <property type="entry name" value="HflD-like"/>
    <property type="match status" value="1"/>
</dbReference>
<dbReference type="PANTHER" id="PTHR38100">
    <property type="entry name" value="HIGH FREQUENCY LYSOGENIZATION PROTEIN HFLD"/>
    <property type="match status" value="1"/>
</dbReference>
<dbReference type="Proteomes" id="UP000006327">
    <property type="component" value="Unassembled WGS sequence"/>
</dbReference>
<evidence type="ECO:0000256" key="3">
    <source>
        <dbReference type="ARBA" id="ARBA00023136"/>
    </source>
</evidence>
<accession>K6YMZ0</accession>
<dbReference type="InterPro" id="IPR035932">
    <property type="entry name" value="HflD-like_sf"/>
</dbReference>
<dbReference type="SUPFAM" id="SSF101322">
    <property type="entry name" value="YcfC-like"/>
    <property type="match status" value="1"/>
</dbReference>
<dbReference type="GO" id="GO:0005737">
    <property type="term" value="C:cytoplasm"/>
    <property type="evidence" value="ECO:0007669"/>
    <property type="project" value="UniProtKB-SubCell"/>
</dbReference>
<reference evidence="5 6" key="1">
    <citation type="journal article" date="2017" name="Antonie Van Leeuwenhoek">
        <title>Rhizobium rhizosphaerae sp. nov., a novel species isolated from rice rhizosphere.</title>
        <authorList>
            <person name="Zhao J.J."/>
            <person name="Zhang J."/>
            <person name="Zhang R.J."/>
            <person name="Zhang C.W."/>
            <person name="Yin H.Q."/>
            <person name="Zhang X.X."/>
        </authorList>
    </citation>
    <scope>NUCLEOTIDE SEQUENCE [LARGE SCALE GENOMIC DNA]</scope>
    <source>
        <strain evidence="5 6">BSs20135</strain>
    </source>
</reference>
<evidence type="ECO:0000313" key="6">
    <source>
        <dbReference type="Proteomes" id="UP000006327"/>
    </source>
</evidence>
<dbReference type="GO" id="GO:0005886">
    <property type="term" value="C:plasma membrane"/>
    <property type="evidence" value="ECO:0007669"/>
    <property type="project" value="UniProtKB-SubCell"/>
</dbReference>
<gene>
    <name evidence="4 5" type="primary">hflD</name>
    <name evidence="5" type="ORF">GARC_1027</name>
</gene>
<keyword evidence="2 4" id="KW-0963">Cytoplasm</keyword>
<dbReference type="NCBIfam" id="NF001246">
    <property type="entry name" value="PRK00218.1-2"/>
    <property type="match status" value="1"/>
</dbReference>
<comment type="subcellular location">
    <subcellularLocation>
        <location evidence="4">Cytoplasm</location>
    </subcellularLocation>
    <subcellularLocation>
        <location evidence="4">Cell membrane</location>
        <topology evidence="4">Peripheral membrane protein</topology>
        <orientation evidence="4">Cytoplasmic side</orientation>
    </subcellularLocation>
</comment>
<dbReference type="PANTHER" id="PTHR38100:SF1">
    <property type="entry name" value="HIGH FREQUENCY LYSOGENIZATION PROTEIN HFLD"/>
    <property type="match status" value="1"/>
</dbReference>
<name>K6YMZ0_9ALTE</name>
<comment type="caution">
    <text evidence="5">The sequence shown here is derived from an EMBL/GenBank/DDBJ whole genome shotgun (WGS) entry which is preliminary data.</text>
</comment>
<protein>
    <recommendedName>
        <fullName evidence="4">High frequency lysogenization protein HflD homolog</fullName>
    </recommendedName>
</protein>
<dbReference type="OrthoDB" id="9788031at2"/>
<dbReference type="NCBIfam" id="NF001248">
    <property type="entry name" value="PRK00218.1-4"/>
    <property type="match status" value="1"/>
</dbReference>
<dbReference type="eggNOG" id="COG2915">
    <property type="taxonomic scope" value="Bacteria"/>
</dbReference>
<sequence>MSNNNHHRFHESNIALAGLCQAAALVKQIARSNEYDKPALATSLNSIAITNSENTEQVFGDTNQLALGYQTLLAQLSSQSDNKDVEVTRYIANLLSIERKLSGNKKTMAALGERISNIQRQQLHLDITDSQMLSNLASIYTDVVSPVARKIQVAGDPTILQRPDNQHRVRALLLAGIRAAVLWRQLGGKRRHILFSRSQIVASAQHTLNNISTPN</sequence>
<evidence type="ECO:0000256" key="2">
    <source>
        <dbReference type="ARBA" id="ARBA00022490"/>
    </source>
</evidence>
<dbReference type="HAMAP" id="MF_00695">
    <property type="entry name" value="HflD_protein"/>
    <property type="match status" value="1"/>
</dbReference>
<dbReference type="EMBL" id="BAEO01000013">
    <property type="protein sequence ID" value="GAC18008.1"/>
    <property type="molecule type" value="Genomic_DNA"/>
</dbReference>
<evidence type="ECO:0000256" key="4">
    <source>
        <dbReference type="HAMAP-Rule" id="MF_00695"/>
    </source>
</evidence>